<dbReference type="SUPFAM" id="SSF56731">
    <property type="entry name" value="DNA primase core"/>
    <property type="match status" value="1"/>
</dbReference>
<gene>
    <name evidence="2" type="ORF">LCGC14_0969650</name>
</gene>
<feature type="non-terminal residue" evidence="2">
    <location>
        <position position="1"/>
    </location>
</feature>
<dbReference type="Pfam" id="PF10410">
    <property type="entry name" value="DnaB_bind"/>
    <property type="match status" value="1"/>
</dbReference>
<dbReference type="Gene3D" id="3.40.1360.10">
    <property type="match status" value="1"/>
</dbReference>
<dbReference type="InterPro" id="IPR037068">
    <property type="entry name" value="DNA_primase_core_N_sf"/>
</dbReference>
<dbReference type="InterPro" id="IPR013173">
    <property type="entry name" value="DNA_primase_DnaG_DnaB-bd_dom"/>
</dbReference>
<dbReference type="EMBL" id="LAZR01003560">
    <property type="protein sequence ID" value="KKN17066.1"/>
    <property type="molecule type" value="Genomic_DNA"/>
</dbReference>
<dbReference type="InterPro" id="IPR019475">
    <property type="entry name" value="DNA_primase_DnaB-bd"/>
</dbReference>
<dbReference type="InterPro" id="IPR016136">
    <property type="entry name" value="DNA_helicase_N/primase_C"/>
</dbReference>
<dbReference type="PROSITE" id="PS50880">
    <property type="entry name" value="TOPRIM"/>
    <property type="match status" value="1"/>
</dbReference>
<dbReference type="SMART" id="SM00766">
    <property type="entry name" value="DnaG_DnaB_bind"/>
    <property type="match status" value="1"/>
</dbReference>
<dbReference type="CDD" id="cd03364">
    <property type="entry name" value="TOPRIM_DnaG_primases"/>
    <property type="match status" value="1"/>
</dbReference>
<evidence type="ECO:0000259" key="1">
    <source>
        <dbReference type="PROSITE" id="PS50880"/>
    </source>
</evidence>
<dbReference type="Gene3D" id="1.10.860.10">
    <property type="entry name" value="DNAb Helicase, Chain A"/>
    <property type="match status" value="1"/>
</dbReference>
<protein>
    <recommendedName>
        <fullName evidence="1">Toprim domain-containing protein</fullName>
    </recommendedName>
</protein>
<dbReference type="Gene3D" id="3.90.980.10">
    <property type="entry name" value="DNA primase, catalytic core, N-terminal domain"/>
    <property type="match status" value="1"/>
</dbReference>
<dbReference type="InterPro" id="IPR006171">
    <property type="entry name" value="TOPRIM_dom"/>
</dbReference>
<dbReference type="GO" id="GO:0005737">
    <property type="term" value="C:cytoplasm"/>
    <property type="evidence" value="ECO:0007669"/>
    <property type="project" value="TreeGrafter"/>
</dbReference>
<dbReference type="Pfam" id="PF13662">
    <property type="entry name" value="Toprim_4"/>
    <property type="match status" value="1"/>
</dbReference>
<dbReference type="Pfam" id="PF08275">
    <property type="entry name" value="DNAG_N"/>
    <property type="match status" value="1"/>
</dbReference>
<accession>A0A0F9QV77</accession>
<dbReference type="PANTHER" id="PTHR30313:SF2">
    <property type="entry name" value="DNA PRIMASE"/>
    <property type="match status" value="1"/>
</dbReference>
<reference evidence="2" key="1">
    <citation type="journal article" date="2015" name="Nature">
        <title>Complex archaea that bridge the gap between prokaryotes and eukaryotes.</title>
        <authorList>
            <person name="Spang A."/>
            <person name="Saw J.H."/>
            <person name="Jorgensen S.L."/>
            <person name="Zaremba-Niedzwiedzka K."/>
            <person name="Martijn J."/>
            <person name="Lind A.E."/>
            <person name="van Eijk R."/>
            <person name="Schleper C."/>
            <person name="Guy L."/>
            <person name="Ettema T.J."/>
        </authorList>
    </citation>
    <scope>NUCLEOTIDE SEQUENCE</scope>
</reference>
<dbReference type="SUPFAM" id="SSF117023">
    <property type="entry name" value="DNA primase DnaG, C-terminal domain"/>
    <property type="match status" value="1"/>
</dbReference>
<dbReference type="GO" id="GO:0016779">
    <property type="term" value="F:nucleotidyltransferase activity"/>
    <property type="evidence" value="ECO:0007669"/>
    <property type="project" value="InterPro"/>
</dbReference>
<dbReference type="SMART" id="SM00493">
    <property type="entry name" value="TOPRIM"/>
    <property type="match status" value="1"/>
</dbReference>
<organism evidence="2">
    <name type="scientific">marine sediment metagenome</name>
    <dbReference type="NCBI Taxonomy" id="412755"/>
    <lineage>
        <taxon>unclassified sequences</taxon>
        <taxon>metagenomes</taxon>
        <taxon>ecological metagenomes</taxon>
    </lineage>
</organism>
<dbReference type="GO" id="GO:0006269">
    <property type="term" value="P:DNA replication, synthesis of primer"/>
    <property type="evidence" value="ECO:0007669"/>
    <property type="project" value="InterPro"/>
</dbReference>
<feature type="domain" description="Toprim" evidence="1">
    <location>
        <begin position="80"/>
        <end position="166"/>
    </location>
</feature>
<sequence length="401" mass="44773">SELLTAGLIIEAEAGQTHDRFRNRLMFPIQDIRGRTTGFGARVLDNSLPKYVNSPQTPTFEKSSNLYGINFAAASIRQRDAAVIVEGYMDVIALAEHGVTNAVATLGTATTPEHLRQLLRSTPEVVFCFDGDRAGREAAWRAAENALPLLGGNHQLKFMFLADGEDPDSVIRQQGATEFNNLVAQAQNYSEFFFASLESRVDISSMDGRSRLVEIAKPYLRHIPTGVYRDMLEQQLADRAQTSTSVLHKHLEKPPETRQRPTYKASSLSAKTAISPVRMAITLLIQHPKLQQDLGSFDKIATLDLPGIKILVQILETLQQNPHLNTAALLERSRGTDSADHLQRLAQQNLPLTAIELKHELVGIVQQLQKQAVEQRKAYLELKHPSQLTDEEKAEIRNQYR</sequence>
<dbReference type="Gene3D" id="1.20.50.20">
    <property type="entry name" value="DnaG, RNA polymerase domain, helical bundle"/>
    <property type="match status" value="1"/>
</dbReference>
<dbReference type="PANTHER" id="PTHR30313">
    <property type="entry name" value="DNA PRIMASE"/>
    <property type="match status" value="1"/>
</dbReference>
<name>A0A0F9QV77_9ZZZZ</name>
<dbReference type="Pfam" id="PF08278">
    <property type="entry name" value="DnaG_DnaB_bind"/>
    <property type="match status" value="1"/>
</dbReference>
<dbReference type="InterPro" id="IPR013264">
    <property type="entry name" value="DNAG_N"/>
</dbReference>
<comment type="caution">
    <text evidence="2">The sequence shown here is derived from an EMBL/GenBank/DDBJ whole genome shotgun (WGS) entry which is preliminary data.</text>
</comment>
<dbReference type="InterPro" id="IPR050219">
    <property type="entry name" value="DnaG_primase"/>
</dbReference>
<proteinExistence type="predicted"/>
<evidence type="ECO:0000313" key="2">
    <source>
        <dbReference type="EMBL" id="KKN17066.1"/>
    </source>
</evidence>
<dbReference type="InterPro" id="IPR034151">
    <property type="entry name" value="TOPRIM_DnaG_bac"/>
</dbReference>
<dbReference type="AlphaFoldDB" id="A0A0F9QV77"/>
<dbReference type="FunFam" id="3.40.1360.10:FF:000002">
    <property type="entry name" value="DNA primase"/>
    <property type="match status" value="1"/>
</dbReference>